<evidence type="ECO:0000256" key="1">
    <source>
        <dbReference type="SAM" id="MobiDB-lite"/>
    </source>
</evidence>
<comment type="caution">
    <text evidence="2">The sequence shown here is derived from an EMBL/GenBank/DDBJ whole genome shotgun (WGS) entry which is preliminary data.</text>
</comment>
<sequence length="425" mass="44184">SKGDFYDDDELSDLLSLHEALTINGEDGSGDGRDGGGQVDGEDDGLDFDPFPVKKPDDGPPSPDAFSIPGIHDLVLRTVREIDDVGEKTPAPADAAARSPVATVNNPALLAGAKPTVRAIATDVDGTLLHGGKRIHPITERAVLRAIDAAYGDGRRGEKNANTTTTLEHFFVATGKSRRGAMLSLPDSVGDRLPSMPGVYIQGLYCVGRDGSTVVFERKLPASAVAATERLADELGLSVVGYDGDVLLSTDLTGPVVSLSEYYGEPTVEIAADGEGNPIRLSEHGPGLHKLLVMDDDVGRLAPARERLEELFAPGDDDDDDGSEGETREGRCTITQALPTMLEVLPFGCGKGLGVRKVCDSLGIDVESELMALGDAENDADMLGAAAIGIAVGNACPAAREGADLVMEAGNDEGGAGVAIELFGL</sequence>
<dbReference type="GO" id="GO:0000287">
    <property type="term" value="F:magnesium ion binding"/>
    <property type="evidence" value="ECO:0007669"/>
    <property type="project" value="TreeGrafter"/>
</dbReference>
<dbReference type="Gene3D" id="3.30.1240.10">
    <property type="match status" value="1"/>
</dbReference>
<name>K0RUS1_THAOC</name>
<evidence type="ECO:0000313" key="3">
    <source>
        <dbReference type="Proteomes" id="UP000266841"/>
    </source>
</evidence>
<evidence type="ECO:0000313" key="2">
    <source>
        <dbReference type="EMBL" id="EJK50462.1"/>
    </source>
</evidence>
<feature type="region of interest" description="Disordered" evidence="1">
    <location>
        <begin position="22"/>
        <end position="63"/>
    </location>
</feature>
<dbReference type="OMA" id="YIQGLYC"/>
<accession>K0RUS1</accession>
<dbReference type="InterPro" id="IPR023214">
    <property type="entry name" value="HAD_sf"/>
</dbReference>
<dbReference type="PANTHER" id="PTHR10000:SF8">
    <property type="entry name" value="HAD SUPERFAMILY HYDROLASE-LIKE, TYPE 3"/>
    <property type="match status" value="1"/>
</dbReference>
<reference evidence="2 3" key="1">
    <citation type="journal article" date="2012" name="Genome Biol.">
        <title>Genome and low-iron response of an oceanic diatom adapted to chronic iron limitation.</title>
        <authorList>
            <person name="Lommer M."/>
            <person name="Specht M."/>
            <person name="Roy A.S."/>
            <person name="Kraemer L."/>
            <person name="Andreson R."/>
            <person name="Gutowska M.A."/>
            <person name="Wolf J."/>
            <person name="Bergner S.V."/>
            <person name="Schilhabel M.B."/>
            <person name="Klostermeier U.C."/>
            <person name="Beiko R.G."/>
            <person name="Rosenstiel P."/>
            <person name="Hippler M."/>
            <person name="Laroche J."/>
        </authorList>
    </citation>
    <scope>NUCLEOTIDE SEQUENCE [LARGE SCALE GENOMIC DNA]</scope>
    <source>
        <strain evidence="2 3">CCMP1005</strain>
    </source>
</reference>
<dbReference type="EMBL" id="AGNL01043635">
    <property type="protein sequence ID" value="EJK50462.1"/>
    <property type="molecule type" value="Genomic_DNA"/>
</dbReference>
<dbReference type="GO" id="GO:0016791">
    <property type="term" value="F:phosphatase activity"/>
    <property type="evidence" value="ECO:0007669"/>
    <property type="project" value="TreeGrafter"/>
</dbReference>
<feature type="non-terminal residue" evidence="2">
    <location>
        <position position="1"/>
    </location>
</feature>
<dbReference type="InterPro" id="IPR036412">
    <property type="entry name" value="HAD-like_sf"/>
</dbReference>
<dbReference type="Proteomes" id="UP000266841">
    <property type="component" value="Unassembled WGS sequence"/>
</dbReference>
<protein>
    <submittedName>
        <fullName evidence="2">Uncharacterized protein</fullName>
    </submittedName>
</protein>
<dbReference type="Gene3D" id="3.40.50.1000">
    <property type="entry name" value="HAD superfamily/HAD-like"/>
    <property type="match status" value="1"/>
</dbReference>
<dbReference type="OrthoDB" id="27226at2759"/>
<dbReference type="PANTHER" id="PTHR10000">
    <property type="entry name" value="PHOSPHOSERINE PHOSPHATASE"/>
    <property type="match status" value="1"/>
</dbReference>
<gene>
    <name evidence="2" type="ORF">THAOC_30565</name>
</gene>
<keyword evidence="3" id="KW-1185">Reference proteome</keyword>
<dbReference type="SUPFAM" id="SSF56784">
    <property type="entry name" value="HAD-like"/>
    <property type="match status" value="1"/>
</dbReference>
<organism evidence="2 3">
    <name type="scientific">Thalassiosira oceanica</name>
    <name type="common">Marine diatom</name>
    <dbReference type="NCBI Taxonomy" id="159749"/>
    <lineage>
        <taxon>Eukaryota</taxon>
        <taxon>Sar</taxon>
        <taxon>Stramenopiles</taxon>
        <taxon>Ochrophyta</taxon>
        <taxon>Bacillariophyta</taxon>
        <taxon>Coscinodiscophyceae</taxon>
        <taxon>Thalassiosirophycidae</taxon>
        <taxon>Thalassiosirales</taxon>
        <taxon>Thalassiosiraceae</taxon>
        <taxon>Thalassiosira</taxon>
    </lineage>
</organism>
<dbReference type="AlphaFoldDB" id="K0RUS1"/>
<dbReference type="Pfam" id="PF08282">
    <property type="entry name" value="Hydrolase_3"/>
    <property type="match status" value="1"/>
</dbReference>
<proteinExistence type="predicted"/>
<dbReference type="eggNOG" id="ENOG502S1YA">
    <property type="taxonomic scope" value="Eukaryota"/>
</dbReference>
<dbReference type="GO" id="GO:0005829">
    <property type="term" value="C:cytosol"/>
    <property type="evidence" value="ECO:0007669"/>
    <property type="project" value="TreeGrafter"/>
</dbReference>